<dbReference type="GO" id="GO:0005737">
    <property type="term" value="C:cytoplasm"/>
    <property type="evidence" value="ECO:0007669"/>
    <property type="project" value="TreeGrafter"/>
</dbReference>
<evidence type="ECO:0000256" key="4">
    <source>
        <dbReference type="ARBA" id="ARBA00023002"/>
    </source>
</evidence>
<evidence type="ECO:0000256" key="2">
    <source>
        <dbReference type="ARBA" id="ARBA00022630"/>
    </source>
</evidence>
<dbReference type="InterPro" id="IPR000073">
    <property type="entry name" value="AB_hydrolase_1"/>
</dbReference>
<evidence type="ECO:0000256" key="3">
    <source>
        <dbReference type="ARBA" id="ARBA00022827"/>
    </source>
</evidence>
<dbReference type="PANTHER" id="PTHR43625">
    <property type="entry name" value="AFLATOXIN B1 ALDEHYDE REDUCTASE"/>
    <property type="match status" value="1"/>
</dbReference>
<dbReference type="InterPro" id="IPR029063">
    <property type="entry name" value="SAM-dependent_MTases_sf"/>
</dbReference>
<dbReference type="CDD" id="cd19077">
    <property type="entry name" value="AKR_AKR8A1-2"/>
    <property type="match status" value="1"/>
</dbReference>
<dbReference type="InterPro" id="IPR002938">
    <property type="entry name" value="FAD-bd"/>
</dbReference>
<dbReference type="Gene3D" id="3.40.50.1820">
    <property type="entry name" value="alpha/beta hydrolase"/>
    <property type="match status" value="1"/>
</dbReference>
<gene>
    <name evidence="9" type="ORF">NPX13_g1032</name>
</gene>
<dbReference type="PRINTS" id="PR00420">
    <property type="entry name" value="RNGMNOXGNASE"/>
</dbReference>
<dbReference type="Pfam" id="PF12697">
    <property type="entry name" value="Abhydrolase_6"/>
    <property type="match status" value="1"/>
</dbReference>
<evidence type="ECO:0000259" key="7">
    <source>
        <dbReference type="Pfam" id="PF08241"/>
    </source>
</evidence>
<dbReference type="EMBL" id="JANPWZ010000086">
    <property type="protein sequence ID" value="KAJ3579526.1"/>
    <property type="molecule type" value="Genomic_DNA"/>
</dbReference>
<dbReference type="Gene3D" id="3.30.70.2450">
    <property type="match status" value="1"/>
</dbReference>
<dbReference type="InterPro" id="IPR036812">
    <property type="entry name" value="NAD(P)_OxRdtase_dom_sf"/>
</dbReference>
<name>A0A9W8NLT3_9PEZI</name>
<dbReference type="VEuPathDB" id="FungiDB:F4678DRAFT_445016"/>
<dbReference type="InterPro" id="IPR023210">
    <property type="entry name" value="NADP_OxRdtase_dom"/>
</dbReference>
<dbReference type="Pfam" id="PF08241">
    <property type="entry name" value="Methyltransf_11"/>
    <property type="match status" value="1"/>
</dbReference>
<dbReference type="SUPFAM" id="SSF53335">
    <property type="entry name" value="S-adenosyl-L-methionine-dependent methyltransferases"/>
    <property type="match status" value="1"/>
</dbReference>
<dbReference type="InterPro" id="IPR029058">
    <property type="entry name" value="AB_hydrolase_fold"/>
</dbReference>
<keyword evidence="2" id="KW-0285">Flavoprotein</keyword>
<reference evidence="9" key="1">
    <citation type="submission" date="2022-07" db="EMBL/GenBank/DDBJ databases">
        <title>Genome Sequence of Xylaria arbuscula.</title>
        <authorList>
            <person name="Buettner E."/>
        </authorList>
    </citation>
    <scope>NUCLEOTIDE SEQUENCE</scope>
    <source>
        <strain evidence="9">VT107</strain>
    </source>
</reference>
<dbReference type="SUPFAM" id="SSF51905">
    <property type="entry name" value="FAD/NAD(P)-binding domain"/>
    <property type="match status" value="1"/>
</dbReference>
<dbReference type="SUPFAM" id="SSF51430">
    <property type="entry name" value="NAD(P)-linked oxidoreductase"/>
    <property type="match status" value="1"/>
</dbReference>
<dbReference type="PANTHER" id="PTHR43625:SF78">
    <property type="entry name" value="PYRIDOXAL REDUCTASE-RELATED"/>
    <property type="match status" value="1"/>
</dbReference>
<dbReference type="Pfam" id="PF00248">
    <property type="entry name" value="Aldo_ket_red"/>
    <property type="match status" value="1"/>
</dbReference>
<comment type="caution">
    <text evidence="9">The sequence shown here is derived from an EMBL/GenBank/DDBJ whole genome shotgun (WGS) entry which is preliminary data.</text>
</comment>
<dbReference type="InterPro" id="IPR050791">
    <property type="entry name" value="Aldo-Keto_reductase"/>
</dbReference>
<evidence type="ECO:0000313" key="10">
    <source>
        <dbReference type="Proteomes" id="UP001148614"/>
    </source>
</evidence>
<dbReference type="InterPro" id="IPR013216">
    <property type="entry name" value="Methyltransf_11"/>
</dbReference>
<dbReference type="Gene3D" id="3.20.20.100">
    <property type="entry name" value="NADP-dependent oxidoreductase domain"/>
    <property type="match status" value="1"/>
</dbReference>
<dbReference type="GO" id="GO:0008757">
    <property type="term" value="F:S-adenosylmethionine-dependent methyltransferase activity"/>
    <property type="evidence" value="ECO:0007669"/>
    <property type="project" value="InterPro"/>
</dbReference>
<evidence type="ECO:0000259" key="5">
    <source>
        <dbReference type="Pfam" id="PF00248"/>
    </source>
</evidence>
<protein>
    <recommendedName>
        <fullName evidence="11">FAD-binding domain-containing protein</fullName>
    </recommendedName>
</protein>
<dbReference type="Gene3D" id="3.40.50.150">
    <property type="entry name" value="Vaccinia Virus protein VP39"/>
    <property type="match status" value="1"/>
</dbReference>
<keyword evidence="10" id="KW-1185">Reference proteome</keyword>
<comment type="pathway">
    <text evidence="1">Secondary metabolite biosynthesis.</text>
</comment>
<keyword evidence="3" id="KW-0274">FAD</keyword>
<dbReference type="GO" id="GO:0071949">
    <property type="term" value="F:FAD binding"/>
    <property type="evidence" value="ECO:0007669"/>
    <property type="project" value="InterPro"/>
</dbReference>
<organism evidence="9 10">
    <name type="scientific">Xylaria arbuscula</name>
    <dbReference type="NCBI Taxonomy" id="114810"/>
    <lineage>
        <taxon>Eukaryota</taxon>
        <taxon>Fungi</taxon>
        <taxon>Dikarya</taxon>
        <taxon>Ascomycota</taxon>
        <taxon>Pezizomycotina</taxon>
        <taxon>Sordariomycetes</taxon>
        <taxon>Xylariomycetidae</taxon>
        <taxon>Xylariales</taxon>
        <taxon>Xylariaceae</taxon>
        <taxon>Xylaria</taxon>
    </lineage>
</organism>
<sequence length="1449" mass="160606">MPGVLPPSVVAGKPVNPIGYGMMNLTLSGRVPHDEAIKSLKAAIENGANFWNGGLFYGPPDANSLILLKDYFTKYPEDAPKVVLSIKGAYNPVTHTPECKPESIRAAVDEALRLLDGTHPIDLFECARIDPEVPAEDMVKTLTELIKEGKINSYGLSEVNANTIRRAHAVYPCAGVEVEISLFSRHALENGGIVDTCHELGIPIIGYSVLDRGWLTGQFKTLSDIPKDDVRHHFPRFQPDAFEQNMKLAQCVEAVAKKKGVKPAQVAIAWVKQQGVLPIPGATKASRVEENSQEVELTDAENAELQEALEKFQVVGHRSRLLDHDTEDGVSVVVAAKKDDDVKSSLHRELESQDSNNPQVLGVFYFLALLRSREAAQRDSKTLSVVEAKQKGGSRLGSRTLGLHYIASLLGKGSKGTLTLVPGPRYAALAFSNVGSTLGNLESTAGIMSESTDVTQSNEVLIVGGGPTGLILCYELLRRGVPVRIIEKRGGPSHTARAFSIHARTMEMFDHMSISPRLKEVCLECPGNIFNFPGMPQEQCPKNDYRSLPTRYPFYYKISQNNFEQVIRNHLLATHGVVPEYATQLVGLSEPAEVEANGRATATIQLPNGKLQKVSYPWVVGCDGVRSFVRQAAGIDFPGHYLASMAMMDGPLEDIKHDANWMHYFFSKDLFMVFSSMPGENLYRLYMCDPSGELAKREDKQQMFQEVSDKLGVGLKIGEPEWDSTWHAYSNMAARYRDGRLIICGDASHVHSPAGGQGMNGCMQDAFNLGWKLAAVYKGQASPNILDTYEKERKPIGEQITAGAAATHKIVMGFGIDPADRFPLTQAPGWEEKCVYLVSGISHNYTETVTPLLPLMYQNNPVPGPKPGSRAPDALLTISPQYYVYDIFRRPQFTLLIVPDLSPERKPQQIALAVRVRDAITQRFPGHVCVYLISNRREGEFGYDNQSVDRVGELRDRGPLRVCPIFVLLHGAWHSPQCWSQLISNLEKAGYAAVAPSLPSCGSTPPTPDWAEDVQVIRSTVSNLVVERDVVVVMHSFSGMTGGTALEGLDKETCLANGLRGGVVRLVYICAFLVPEGFQHSPRGTRENMVPEMETDLEKEIVTVMPGDAKRMFYQDIDNDTVEDLVKDLRPQSLGAFWSTTEHAAWRLIPTTYILTLKDKPSTVAAARYLIDTAKASGSHRIDKVIEIETGHSPFINHPELIPDMSQNVYDHDEFFENYIKLDRQMKGLDGAPEWPRLREMLPDLKGAQVLDLGCGFGWFCRFARSEGAARVRGLDLSVKMLDKAHSMTSDEGIVYEKADLENLTLPEDAYDVVFSALTFHYLVNLPGLVTEISKSLKRGGRLVFSVEHPLFTAPTTPSLVVIDQDTGRRAWQVDAYQCEGLRTRTWFVEGVRKQHRKISTYVNLLLQADLRLMDVVEWCPSEEELNDNPSWNIELIRPTFMLMGAVKG</sequence>
<feature type="domain" description="FAD-binding" evidence="6">
    <location>
        <begin position="459"/>
        <end position="802"/>
    </location>
</feature>
<dbReference type="CDD" id="cd02440">
    <property type="entry name" value="AdoMet_MTases"/>
    <property type="match status" value="1"/>
</dbReference>
<dbReference type="Proteomes" id="UP001148614">
    <property type="component" value="Unassembled WGS sequence"/>
</dbReference>
<evidence type="ECO:0000259" key="8">
    <source>
        <dbReference type="Pfam" id="PF12697"/>
    </source>
</evidence>
<feature type="domain" description="NADP-dependent oxidoreductase" evidence="5">
    <location>
        <begin position="17"/>
        <end position="309"/>
    </location>
</feature>
<dbReference type="VEuPathDB" id="FungiDB:F4678DRAFT_421187"/>
<dbReference type="VEuPathDB" id="FungiDB:F4678DRAFT_439474"/>
<dbReference type="GO" id="GO:0016491">
    <property type="term" value="F:oxidoreductase activity"/>
    <property type="evidence" value="ECO:0007669"/>
    <property type="project" value="UniProtKB-KW"/>
</dbReference>
<evidence type="ECO:0000313" key="9">
    <source>
        <dbReference type="EMBL" id="KAJ3579526.1"/>
    </source>
</evidence>
<dbReference type="InterPro" id="IPR036188">
    <property type="entry name" value="FAD/NAD-bd_sf"/>
</dbReference>
<dbReference type="Pfam" id="PF01494">
    <property type="entry name" value="FAD_binding_3"/>
    <property type="match status" value="1"/>
</dbReference>
<accession>A0A9W8NLT3</accession>
<feature type="domain" description="Methyltransferase type 11" evidence="7">
    <location>
        <begin position="1251"/>
        <end position="1345"/>
    </location>
</feature>
<dbReference type="VEuPathDB" id="FungiDB:F4678DRAFT_447715"/>
<evidence type="ECO:0000256" key="1">
    <source>
        <dbReference type="ARBA" id="ARBA00005179"/>
    </source>
</evidence>
<dbReference type="SUPFAM" id="SSF53474">
    <property type="entry name" value="alpha/beta-Hydrolases"/>
    <property type="match status" value="1"/>
</dbReference>
<feature type="domain" description="AB hydrolase-1" evidence="8">
    <location>
        <begin position="966"/>
        <end position="1200"/>
    </location>
</feature>
<keyword evidence="4" id="KW-0560">Oxidoreductase</keyword>
<evidence type="ECO:0008006" key="11">
    <source>
        <dbReference type="Google" id="ProtNLM"/>
    </source>
</evidence>
<evidence type="ECO:0000259" key="6">
    <source>
        <dbReference type="Pfam" id="PF01494"/>
    </source>
</evidence>
<proteinExistence type="predicted"/>
<dbReference type="Gene3D" id="3.50.50.60">
    <property type="entry name" value="FAD/NAD(P)-binding domain"/>
    <property type="match status" value="1"/>
</dbReference>